<evidence type="ECO:0000313" key="3">
    <source>
        <dbReference type="EMBL" id="KAI0498489.1"/>
    </source>
</evidence>
<evidence type="ECO:0000313" key="4">
    <source>
        <dbReference type="Proteomes" id="UP000829196"/>
    </source>
</evidence>
<gene>
    <name evidence="2" type="ORF">KFK09_019376</name>
    <name evidence="3" type="ORF">KFK09_019377</name>
</gene>
<evidence type="ECO:0000256" key="1">
    <source>
        <dbReference type="SAM" id="MobiDB-lite"/>
    </source>
</evidence>
<dbReference type="OrthoDB" id="803764at2759"/>
<dbReference type="AlphaFoldDB" id="A0A8T3AQX7"/>
<accession>A0A8T3AQX7</accession>
<sequence>MFGQLQTDNTSRGIGFELLQKFKVFHPVFSICNLLSLGGKEGNSFNFGQLNSFSSIKQGNKHPSSAATPASNQSSNASNLSIHNTSSNGKACGKGDSLDLRVVLSHPFQFLLHARLLSDFIFQVIRASVDDLLHDWTYN</sequence>
<dbReference type="Proteomes" id="UP000829196">
    <property type="component" value="Unassembled WGS sequence"/>
</dbReference>
<keyword evidence="4" id="KW-1185">Reference proteome</keyword>
<comment type="caution">
    <text evidence="2">The sequence shown here is derived from an EMBL/GenBank/DDBJ whole genome shotgun (WGS) entry which is preliminary data.</text>
</comment>
<feature type="compositionally biased region" description="Low complexity" evidence="1">
    <location>
        <begin position="64"/>
        <end position="80"/>
    </location>
</feature>
<reference evidence="2" key="1">
    <citation type="journal article" date="2022" name="Front. Genet.">
        <title>Chromosome-Scale Assembly of the Dendrobium nobile Genome Provides Insights Into the Molecular Mechanism of the Biosynthesis of the Medicinal Active Ingredient of Dendrobium.</title>
        <authorList>
            <person name="Xu Q."/>
            <person name="Niu S.-C."/>
            <person name="Li K.-L."/>
            <person name="Zheng P.-J."/>
            <person name="Zhang X.-J."/>
            <person name="Jia Y."/>
            <person name="Liu Y."/>
            <person name="Niu Y.-X."/>
            <person name="Yu L.-H."/>
            <person name="Chen D.-F."/>
            <person name="Zhang G.-Q."/>
        </authorList>
    </citation>
    <scope>NUCLEOTIDE SEQUENCE</scope>
    <source>
        <tissue evidence="2">Leaf</tissue>
    </source>
</reference>
<proteinExistence type="predicted"/>
<dbReference type="EMBL" id="JAGYWB010000014">
    <property type="protein sequence ID" value="KAI0498488.1"/>
    <property type="molecule type" value="Genomic_DNA"/>
</dbReference>
<organism evidence="2 4">
    <name type="scientific">Dendrobium nobile</name>
    <name type="common">Orchid</name>
    <dbReference type="NCBI Taxonomy" id="94219"/>
    <lineage>
        <taxon>Eukaryota</taxon>
        <taxon>Viridiplantae</taxon>
        <taxon>Streptophyta</taxon>
        <taxon>Embryophyta</taxon>
        <taxon>Tracheophyta</taxon>
        <taxon>Spermatophyta</taxon>
        <taxon>Magnoliopsida</taxon>
        <taxon>Liliopsida</taxon>
        <taxon>Asparagales</taxon>
        <taxon>Orchidaceae</taxon>
        <taxon>Epidendroideae</taxon>
        <taxon>Malaxideae</taxon>
        <taxon>Dendrobiinae</taxon>
        <taxon>Dendrobium</taxon>
    </lineage>
</organism>
<evidence type="ECO:0000313" key="2">
    <source>
        <dbReference type="EMBL" id="KAI0498488.1"/>
    </source>
</evidence>
<protein>
    <submittedName>
        <fullName evidence="2">Uncharacterized protein</fullName>
    </submittedName>
</protein>
<feature type="region of interest" description="Disordered" evidence="1">
    <location>
        <begin position="58"/>
        <end position="80"/>
    </location>
</feature>
<dbReference type="EMBL" id="JAGYWB010000014">
    <property type="protein sequence ID" value="KAI0498489.1"/>
    <property type="molecule type" value="Genomic_DNA"/>
</dbReference>
<name>A0A8T3AQX7_DENNO</name>